<accession>A0A183CTZ4</accession>
<protein>
    <submittedName>
        <fullName evidence="4">Calponin-homology (CH) domain-containing protein</fullName>
    </submittedName>
</protein>
<evidence type="ECO:0000313" key="3">
    <source>
        <dbReference type="Proteomes" id="UP000050741"/>
    </source>
</evidence>
<dbReference type="InterPro" id="IPR036872">
    <property type="entry name" value="CH_dom_sf"/>
</dbReference>
<reference evidence="3" key="1">
    <citation type="submission" date="2013-12" db="EMBL/GenBank/DDBJ databases">
        <authorList>
            <person name="Aslett M."/>
        </authorList>
    </citation>
    <scope>NUCLEOTIDE SEQUENCE [LARGE SCALE GENOMIC DNA]</scope>
    <source>
        <strain evidence="3">Lindley</strain>
    </source>
</reference>
<dbReference type="CDD" id="cd00014">
    <property type="entry name" value="CH_SF"/>
    <property type="match status" value="1"/>
</dbReference>
<feature type="domain" description="Calponin-homology (CH)" evidence="2">
    <location>
        <begin position="35"/>
        <end position="89"/>
    </location>
</feature>
<reference evidence="3" key="2">
    <citation type="submission" date="2014-05" db="EMBL/GenBank/DDBJ databases">
        <title>The genome and life-stage specific transcriptomes of Globodera pallida elucidate key aspects of plant parasitism by a cyst nematode.</title>
        <authorList>
            <person name="Cotton J.A."/>
            <person name="Lilley C.J."/>
            <person name="Jones L.M."/>
            <person name="Kikuchi T."/>
            <person name="Reid A.J."/>
            <person name="Thorpe P."/>
            <person name="Tsai I.J."/>
            <person name="Beasley H."/>
            <person name="Blok V."/>
            <person name="Cock P.J.A."/>
            <person name="Van den Akker S.E."/>
            <person name="Holroyd N."/>
            <person name="Hunt M."/>
            <person name="Mantelin S."/>
            <person name="Naghra H."/>
            <person name="Pain A."/>
            <person name="Palomares-Rius J.E."/>
            <person name="Zarowiecki M."/>
            <person name="Berriman M."/>
            <person name="Jones J.T."/>
            <person name="Urwin P.E."/>
        </authorList>
    </citation>
    <scope>NUCLEOTIDE SEQUENCE [LARGE SCALE GENOMIC DNA]</scope>
    <source>
        <strain evidence="3">Lindley</strain>
    </source>
</reference>
<dbReference type="Pfam" id="PF00307">
    <property type="entry name" value="CH"/>
    <property type="match status" value="1"/>
</dbReference>
<feature type="region of interest" description="Disordered" evidence="1">
    <location>
        <begin position="1"/>
        <end position="22"/>
    </location>
</feature>
<dbReference type="Gene3D" id="1.10.418.10">
    <property type="entry name" value="Calponin-like domain"/>
    <property type="match status" value="1"/>
</dbReference>
<evidence type="ECO:0000259" key="2">
    <source>
        <dbReference type="Pfam" id="PF00307"/>
    </source>
</evidence>
<evidence type="ECO:0000313" key="4">
    <source>
        <dbReference type="WBParaSite" id="GPLIN_001635200"/>
    </source>
</evidence>
<organism evidence="3 4">
    <name type="scientific">Globodera pallida</name>
    <name type="common">Potato cyst nematode worm</name>
    <name type="synonym">Heterodera pallida</name>
    <dbReference type="NCBI Taxonomy" id="36090"/>
    <lineage>
        <taxon>Eukaryota</taxon>
        <taxon>Metazoa</taxon>
        <taxon>Ecdysozoa</taxon>
        <taxon>Nematoda</taxon>
        <taxon>Chromadorea</taxon>
        <taxon>Rhabditida</taxon>
        <taxon>Tylenchina</taxon>
        <taxon>Tylenchomorpha</taxon>
        <taxon>Tylenchoidea</taxon>
        <taxon>Heteroderidae</taxon>
        <taxon>Heteroderinae</taxon>
        <taxon>Globodera</taxon>
    </lineage>
</organism>
<dbReference type="WBParaSite" id="GPLIN_001635200">
    <property type="protein sequence ID" value="GPLIN_001635200"/>
    <property type="gene ID" value="GPLIN_001635200"/>
</dbReference>
<dbReference type="Proteomes" id="UP000050741">
    <property type="component" value="Unassembled WGS sequence"/>
</dbReference>
<keyword evidence="3" id="KW-1185">Reference proteome</keyword>
<reference evidence="4" key="3">
    <citation type="submission" date="2016-06" db="UniProtKB">
        <authorList>
            <consortium name="WormBaseParasite"/>
        </authorList>
    </citation>
    <scope>IDENTIFICATION</scope>
</reference>
<proteinExistence type="predicted"/>
<dbReference type="SUPFAM" id="SSF47576">
    <property type="entry name" value="Calponin-homology domain, CH-domain"/>
    <property type="match status" value="1"/>
</dbReference>
<evidence type="ECO:0000256" key="1">
    <source>
        <dbReference type="SAM" id="MobiDB-lite"/>
    </source>
</evidence>
<dbReference type="AlphaFoldDB" id="A0A183CTZ4"/>
<sequence>MSQKPNYTHRPRPGGMAGSVLDKQKSKYNDLEGQYLLEWINQQVKDSELSTAGQRDNFLEQLKDGTLLCRFLNAVEAGTVKKTMKPISNFK</sequence>
<name>A0A183CTZ4_GLOPA</name>
<dbReference type="InterPro" id="IPR001715">
    <property type="entry name" value="CH_dom"/>
</dbReference>